<dbReference type="Proteomes" id="UP000738349">
    <property type="component" value="Unassembled WGS sequence"/>
</dbReference>
<evidence type="ECO:0000313" key="1">
    <source>
        <dbReference type="EMBL" id="KAH7146249.1"/>
    </source>
</evidence>
<sequence>MEATSESDFTDVDYVDIGLAVVATGGGQFRTDGRPPKTSTVIETGILVRYGLVDAIHGKLTESDDKFCSIFVFDFQFDRLKPSRSIHQVNIDVLVTSDPDAEVRLVTPVERVSINPRTQNVEWAVGGGLHVGNDVAGAEANAERTTSREDLGYATAFGWPSHLPRTRNGEDRPHNCAKWVVEQNPVSEDGVPARMRAACLVLRDDEEEFQLEVFFNVDADWKTRLERMWGGTPARRPLVINPKDESTNRIIKDYTKDNLALVRLTDVWQISYGTLVKQVFASIK</sequence>
<comment type="caution">
    <text evidence="1">The sequence shown here is derived from an EMBL/GenBank/DDBJ whole genome shotgun (WGS) entry which is preliminary data.</text>
</comment>
<proteinExistence type="predicted"/>
<evidence type="ECO:0000313" key="2">
    <source>
        <dbReference type="Proteomes" id="UP000738349"/>
    </source>
</evidence>
<dbReference type="OrthoDB" id="5030973at2759"/>
<name>A0A9P9EV96_9HYPO</name>
<dbReference type="AlphaFoldDB" id="A0A9P9EV96"/>
<accession>A0A9P9EV96</accession>
<organism evidence="1 2">
    <name type="scientific">Dactylonectria macrodidyma</name>
    <dbReference type="NCBI Taxonomy" id="307937"/>
    <lineage>
        <taxon>Eukaryota</taxon>
        <taxon>Fungi</taxon>
        <taxon>Dikarya</taxon>
        <taxon>Ascomycota</taxon>
        <taxon>Pezizomycotina</taxon>
        <taxon>Sordariomycetes</taxon>
        <taxon>Hypocreomycetidae</taxon>
        <taxon>Hypocreales</taxon>
        <taxon>Nectriaceae</taxon>
        <taxon>Dactylonectria</taxon>
    </lineage>
</organism>
<reference evidence="1" key="1">
    <citation type="journal article" date="2021" name="Nat. Commun.">
        <title>Genetic determinants of endophytism in the Arabidopsis root mycobiome.</title>
        <authorList>
            <person name="Mesny F."/>
            <person name="Miyauchi S."/>
            <person name="Thiergart T."/>
            <person name="Pickel B."/>
            <person name="Atanasova L."/>
            <person name="Karlsson M."/>
            <person name="Huettel B."/>
            <person name="Barry K.W."/>
            <person name="Haridas S."/>
            <person name="Chen C."/>
            <person name="Bauer D."/>
            <person name="Andreopoulos W."/>
            <person name="Pangilinan J."/>
            <person name="LaButti K."/>
            <person name="Riley R."/>
            <person name="Lipzen A."/>
            <person name="Clum A."/>
            <person name="Drula E."/>
            <person name="Henrissat B."/>
            <person name="Kohler A."/>
            <person name="Grigoriev I.V."/>
            <person name="Martin F.M."/>
            <person name="Hacquard S."/>
        </authorList>
    </citation>
    <scope>NUCLEOTIDE SEQUENCE</scope>
    <source>
        <strain evidence="1">MPI-CAGE-AT-0147</strain>
    </source>
</reference>
<dbReference type="EMBL" id="JAGMUV010000008">
    <property type="protein sequence ID" value="KAH7146249.1"/>
    <property type="molecule type" value="Genomic_DNA"/>
</dbReference>
<protein>
    <submittedName>
        <fullName evidence="1">Uncharacterized protein</fullName>
    </submittedName>
</protein>
<gene>
    <name evidence="1" type="ORF">EDB81DRAFT_934151</name>
</gene>
<keyword evidence="2" id="KW-1185">Reference proteome</keyword>